<dbReference type="InterPro" id="IPR029025">
    <property type="entry name" value="T3SS_substrate_exporter_C"/>
</dbReference>
<name>V8CAH3_9HELI</name>
<evidence type="ECO:0000256" key="1">
    <source>
        <dbReference type="ARBA" id="ARBA00010690"/>
    </source>
</evidence>
<dbReference type="GO" id="GO:0005886">
    <property type="term" value="C:plasma membrane"/>
    <property type="evidence" value="ECO:0007669"/>
    <property type="project" value="TreeGrafter"/>
</dbReference>
<accession>V8CAH3</accession>
<protein>
    <submittedName>
        <fullName evidence="2">FlhB domain-containing protein</fullName>
    </submittedName>
</protein>
<dbReference type="EMBL" id="AZJI01000004">
    <property type="protein sequence ID" value="ETD23990.1"/>
    <property type="molecule type" value="Genomic_DNA"/>
</dbReference>
<organism evidence="2 3">
    <name type="scientific">Helicobacter macacae MIT 99-5501</name>
    <dbReference type="NCBI Taxonomy" id="1357400"/>
    <lineage>
        <taxon>Bacteria</taxon>
        <taxon>Pseudomonadati</taxon>
        <taxon>Campylobacterota</taxon>
        <taxon>Epsilonproteobacteria</taxon>
        <taxon>Campylobacterales</taxon>
        <taxon>Helicobacteraceae</taxon>
        <taxon>Helicobacter</taxon>
    </lineage>
</organism>
<reference evidence="2 3" key="1">
    <citation type="journal article" date="2014" name="Genome Announc.">
        <title>Draft genome sequences of six enterohepatic helicobacter species isolated from humans and one from rhesus macaques.</title>
        <authorList>
            <person name="Shen Z."/>
            <person name="Sheh A."/>
            <person name="Young S.K."/>
            <person name="Abouelliel A."/>
            <person name="Ward D.V."/>
            <person name="Earl A.M."/>
            <person name="Fox J.G."/>
        </authorList>
    </citation>
    <scope>NUCLEOTIDE SEQUENCE [LARGE SCALE GENOMIC DNA]</scope>
    <source>
        <strain evidence="2 3">MIT 99-5501</strain>
    </source>
</reference>
<evidence type="ECO:0000313" key="2">
    <source>
        <dbReference type="EMBL" id="ETD23990.1"/>
    </source>
</evidence>
<evidence type="ECO:0000313" key="3">
    <source>
        <dbReference type="Proteomes" id="UP000018731"/>
    </source>
</evidence>
<comment type="caution">
    <text evidence="2">The sequence shown here is derived from an EMBL/GenBank/DDBJ whole genome shotgun (WGS) entry which is preliminary data.</text>
</comment>
<dbReference type="eggNOG" id="COG2257">
    <property type="taxonomic scope" value="Bacteria"/>
</dbReference>
<dbReference type="STRING" id="1357400.HMPREF2086_00737"/>
<dbReference type="Proteomes" id="UP000018731">
    <property type="component" value="Unassembled WGS sequence"/>
</dbReference>
<dbReference type="InterPro" id="IPR006135">
    <property type="entry name" value="T3SS_substrate_exporter"/>
</dbReference>
<comment type="similarity">
    <text evidence="1">Belongs to the type III secretion exporter family.</text>
</comment>
<dbReference type="SUPFAM" id="SSF160544">
    <property type="entry name" value="EscU C-terminal domain-like"/>
    <property type="match status" value="1"/>
</dbReference>
<dbReference type="AlphaFoldDB" id="V8CAH3"/>
<dbReference type="Pfam" id="PF01312">
    <property type="entry name" value="Bac_export_2"/>
    <property type="match status" value="1"/>
</dbReference>
<dbReference type="PANTHER" id="PTHR30531:SF12">
    <property type="entry name" value="FLAGELLAR BIOSYNTHETIC PROTEIN FLHB"/>
    <property type="match status" value="1"/>
</dbReference>
<dbReference type="PANTHER" id="PTHR30531">
    <property type="entry name" value="FLAGELLAR BIOSYNTHETIC PROTEIN FLHB"/>
    <property type="match status" value="1"/>
</dbReference>
<dbReference type="RefSeq" id="WP_023927461.1">
    <property type="nucleotide sequence ID" value="NZ_KI669454.1"/>
</dbReference>
<dbReference type="Gene3D" id="3.40.1690.10">
    <property type="entry name" value="secretion proteins EscU"/>
    <property type="match status" value="1"/>
</dbReference>
<proteinExistence type="inferred from homology"/>
<sequence length="115" mass="12968">MQKPTKLQNPKFLKNLKNLPQIKAAALAYDDKADIAPKVLASGKGEIAKKIIQKAREFDIPLFANEELVNMLLKVEVDECIPVELYGAVVEAFVWLHNVEQKSQMSQNQPQNHSK</sequence>
<dbReference type="GO" id="GO:0009306">
    <property type="term" value="P:protein secretion"/>
    <property type="evidence" value="ECO:0007669"/>
    <property type="project" value="InterPro"/>
</dbReference>
<gene>
    <name evidence="2" type="ORF">HMPREF2086_00737</name>
</gene>
<dbReference type="OrthoDB" id="5244399at2"/>
<keyword evidence="3" id="KW-1185">Reference proteome</keyword>
<dbReference type="HOGENOM" id="CLU_041013_4_2_7"/>
<dbReference type="PATRIC" id="fig|1357400.3.peg.1016"/>